<gene>
    <name evidence="5" type="ORF">FYJ85_05560</name>
</gene>
<dbReference type="InterPro" id="IPR020449">
    <property type="entry name" value="Tscrpt_reg_AraC-type_HTH"/>
</dbReference>
<evidence type="ECO:0000259" key="4">
    <source>
        <dbReference type="PROSITE" id="PS01124"/>
    </source>
</evidence>
<keyword evidence="3" id="KW-0804">Transcription</keyword>
<evidence type="ECO:0000313" key="6">
    <source>
        <dbReference type="Proteomes" id="UP000435649"/>
    </source>
</evidence>
<evidence type="ECO:0000313" key="5">
    <source>
        <dbReference type="EMBL" id="MST96512.1"/>
    </source>
</evidence>
<dbReference type="PROSITE" id="PS01124">
    <property type="entry name" value="HTH_ARAC_FAMILY_2"/>
    <property type="match status" value="1"/>
</dbReference>
<organism evidence="5 6">
    <name type="scientific">Victivallis lenta</name>
    <dbReference type="NCBI Taxonomy" id="2606640"/>
    <lineage>
        <taxon>Bacteria</taxon>
        <taxon>Pseudomonadati</taxon>
        <taxon>Lentisphaerota</taxon>
        <taxon>Lentisphaeria</taxon>
        <taxon>Victivallales</taxon>
        <taxon>Victivallaceae</taxon>
        <taxon>Victivallis</taxon>
    </lineage>
</organism>
<dbReference type="InterPro" id="IPR018060">
    <property type="entry name" value="HTH_AraC"/>
</dbReference>
<dbReference type="AlphaFoldDB" id="A0A844G0Q2"/>
<reference evidence="5 6" key="1">
    <citation type="submission" date="2019-08" db="EMBL/GenBank/DDBJ databases">
        <title>In-depth cultivation of the pig gut microbiome towards novel bacterial diversity and tailored functional studies.</title>
        <authorList>
            <person name="Wylensek D."/>
            <person name="Hitch T.C.A."/>
            <person name="Clavel T."/>
        </authorList>
    </citation>
    <scope>NUCLEOTIDE SEQUENCE [LARGE SCALE GENOMIC DNA]</scope>
    <source>
        <strain evidence="5 6">BBE-744-WT-12</strain>
    </source>
</reference>
<dbReference type="Proteomes" id="UP000435649">
    <property type="component" value="Unassembled WGS sequence"/>
</dbReference>
<evidence type="ECO:0000256" key="3">
    <source>
        <dbReference type="ARBA" id="ARBA00023163"/>
    </source>
</evidence>
<dbReference type="PANTHER" id="PTHR43280">
    <property type="entry name" value="ARAC-FAMILY TRANSCRIPTIONAL REGULATOR"/>
    <property type="match status" value="1"/>
</dbReference>
<sequence length="289" mass="32413">MGPVGRELGLEHLSREGFLRLVDFVLEQIPPARVHAGRRMPPPPSGVSVELYAYPVFDVPLTGGKHLRCGDGDGVAELELHPGEVLFSEPFAWKLPLWDRPHELCCLVFRPECIRITYVDAGSGGRPVCGCFFHTALPPSDTVRKVAGCLAAAPDEARCDLVRALFRMSRAALAEDQAEPPGKARITYEKIRLHLEENFGVETDRARVARLFGLNPGYLSRLFAEHGERGFSETLLEIRMAYAAMLLRETELLVDEVAFRCGYRSTTFFSAVFRNCHGMPPGRFRRRFR</sequence>
<name>A0A844G0Q2_9BACT</name>
<accession>A0A844G0Q2</accession>
<keyword evidence="6" id="KW-1185">Reference proteome</keyword>
<dbReference type="EMBL" id="VUNS01000004">
    <property type="protein sequence ID" value="MST96512.1"/>
    <property type="molecule type" value="Genomic_DNA"/>
</dbReference>
<dbReference type="InterPro" id="IPR009057">
    <property type="entry name" value="Homeodomain-like_sf"/>
</dbReference>
<proteinExistence type="predicted"/>
<comment type="caution">
    <text evidence="5">The sequence shown here is derived from an EMBL/GenBank/DDBJ whole genome shotgun (WGS) entry which is preliminary data.</text>
</comment>
<dbReference type="SMART" id="SM00342">
    <property type="entry name" value="HTH_ARAC"/>
    <property type="match status" value="1"/>
</dbReference>
<dbReference type="Gene3D" id="1.10.10.60">
    <property type="entry name" value="Homeodomain-like"/>
    <property type="match status" value="1"/>
</dbReference>
<dbReference type="RefSeq" id="WP_154417238.1">
    <property type="nucleotide sequence ID" value="NZ_DBFCGB010000183.1"/>
</dbReference>
<evidence type="ECO:0000256" key="1">
    <source>
        <dbReference type="ARBA" id="ARBA00023015"/>
    </source>
</evidence>
<dbReference type="InterPro" id="IPR018062">
    <property type="entry name" value="HTH_AraC-typ_CS"/>
</dbReference>
<dbReference type="SUPFAM" id="SSF46689">
    <property type="entry name" value="Homeodomain-like"/>
    <property type="match status" value="1"/>
</dbReference>
<dbReference type="PANTHER" id="PTHR43280:SF10">
    <property type="entry name" value="REGULATORY PROTEIN POCR"/>
    <property type="match status" value="1"/>
</dbReference>
<protein>
    <submittedName>
        <fullName evidence="5">Helix-turn-helix transcriptional regulator</fullName>
    </submittedName>
</protein>
<dbReference type="PRINTS" id="PR00032">
    <property type="entry name" value="HTHARAC"/>
</dbReference>
<evidence type="ECO:0000256" key="2">
    <source>
        <dbReference type="ARBA" id="ARBA00023125"/>
    </source>
</evidence>
<dbReference type="GO" id="GO:0003700">
    <property type="term" value="F:DNA-binding transcription factor activity"/>
    <property type="evidence" value="ECO:0007669"/>
    <property type="project" value="InterPro"/>
</dbReference>
<keyword evidence="1" id="KW-0805">Transcription regulation</keyword>
<dbReference type="PROSITE" id="PS00041">
    <property type="entry name" value="HTH_ARAC_FAMILY_1"/>
    <property type="match status" value="1"/>
</dbReference>
<feature type="domain" description="HTH araC/xylS-type" evidence="4">
    <location>
        <begin position="189"/>
        <end position="287"/>
    </location>
</feature>
<dbReference type="Pfam" id="PF12833">
    <property type="entry name" value="HTH_18"/>
    <property type="match status" value="1"/>
</dbReference>
<keyword evidence="2" id="KW-0238">DNA-binding</keyword>
<dbReference type="GO" id="GO:0043565">
    <property type="term" value="F:sequence-specific DNA binding"/>
    <property type="evidence" value="ECO:0007669"/>
    <property type="project" value="InterPro"/>
</dbReference>